<keyword evidence="3 5" id="KW-0479">Metal-binding</keyword>
<keyword evidence="2 5" id="KW-0500">Molybdenum</keyword>
<protein>
    <submittedName>
        <fullName evidence="7">Molybdate ABC transporter substrate-binding protein</fullName>
    </submittedName>
</protein>
<evidence type="ECO:0000256" key="4">
    <source>
        <dbReference type="ARBA" id="ARBA00022729"/>
    </source>
</evidence>
<dbReference type="Proteomes" id="UP000535491">
    <property type="component" value="Unassembled WGS sequence"/>
</dbReference>
<dbReference type="InterPro" id="IPR050682">
    <property type="entry name" value="ModA/WtpA"/>
</dbReference>
<reference evidence="7 8" key="1">
    <citation type="submission" date="2020-07" db="EMBL/GenBank/DDBJ databases">
        <authorList>
            <person name="Feng H."/>
        </authorList>
    </citation>
    <scope>NUCLEOTIDE SEQUENCE [LARGE SCALE GENOMIC DNA]</scope>
    <source>
        <strain evidence="8">s-10</strain>
    </source>
</reference>
<organism evidence="7 8">
    <name type="scientific">Paenactinomyces guangxiensis</name>
    <dbReference type="NCBI Taxonomy" id="1490290"/>
    <lineage>
        <taxon>Bacteria</taxon>
        <taxon>Bacillati</taxon>
        <taxon>Bacillota</taxon>
        <taxon>Bacilli</taxon>
        <taxon>Bacillales</taxon>
        <taxon>Thermoactinomycetaceae</taxon>
        <taxon>Paenactinomyces</taxon>
    </lineage>
</organism>
<gene>
    <name evidence="7" type="primary">modA</name>
    <name evidence="7" type="ORF">H1191_06540</name>
</gene>
<dbReference type="EMBL" id="JACEIQ010000004">
    <property type="protein sequence ID" value="MBA4493960.1"/>
    <property type="molecule type" value="Genomic_DNA"/>
</dbReference>
<dbReference type="SUPFAM" id="SSF53850">
    <property type="entry name" value="Periplasmic binding protein-like II"/>
    <property type="match status" value="1"/>
</dbReference>
<sequence length="261" mass="28802">MRQRIIYCFMALFLIFSSPGCSLSSESPAPKVELTVSVPASMGELLSQIAKQYEQSHPQVDIRLNVGSSGALERQIEKGAPVDLFISAGKSEMEILSGKGLIQPETVRPFAGNQLVLIYPKTGSYPIHSLQELNTKEIKRISIGQPDSVPAGRYASQSLKHVGLWQKIQPKLVLAKDVRQVLTYVETNNVDAGIVYQTEAISSNQVVIAQYLDSSSHEPIQYLTGIVKSTPRLQTARQFQEYLFSQAAISILEKHGFLPQT</sequence>
<accession>A0A7W1WQ12</accession>
<comment type="similarity">
    <text evidence="1">Belongs to the bacterial solute-binding protein ModA family.</text>
</comment>
<keyword evidence="4 6" id="KW-0732">Signal</keyword>
<evidence type="ECO:0000256" key="1">
    <source>
        <dbReference type="ARBA" id="ARBA00009175"/>
    </source>
</evidence>
<feature type="binding site" evidence="5">
    <location>
        <position position="151"/>
    </location>
    <ligand>
        <name>molybdate</name>
        <dbReference type="ChEBI" id="CHEBI:36264"/>
    </ligand>
</feature>
<dbReference type="NCBIfam" id="TIGR01256">
    <property type="entry name" value="modA"/>
    <property type="match status" value="1"/>
</dbReference>
<proteinExistence type="inferred from homology"/>
<feature type="binding site" evidence="5">
    <location>
        <position position="178"/>
    </location>
    <ligand>
        <name>molybdate</name>
        <dbReference type="ChEBI" id="CHEBI:36264"/>
    </ligand>
</feature>
<evidence type="ECO:0000256" key="3">
    <source>
        <dbReference type="ARBA" id="ARBA00022723"/>
    </source>
</evidence>
<dbReference type="Pfam" id="PF13531">
    <property type="entry name" value="SBP_bac_11"/>
    <property type="match status" value="1"/>
</dbReference>
<dbReference type="GO" id="GO:0046872">
    <property type="term" value="F:metal ion binding"/>
    <property type="evidence" value="ECO:0007669"/>
    <property type="project" value="UniProtKB-KW"/>
</dbReference>
<keyword evidence="8" id="KW-1185">Reference proteome</keyword>
<dbReference type="FunFam" id="3.40.190.10:FF:000035">
    <property type="entry name" value="Molybdate ABC transporter substrate-binding protein"/>
    <property type="match status" value="1"/>
</dbReference>
<evidence type="ECO:0000256" key="2">
    <source>
        <dbReference type="ARBA" id="ARBA00022505"/>
    </source>
</evidence>
<evidence type="ECO:0000256" key="6">
    <source>
        <dbReference type="SAM" id="SignalP"/>
    </source>
</evidence>
<dbReference type="PANTHER" id="PTHR30632:SF0">
    <property type="entry name" value="SULFATE-BINDING PROTEIN"/>
    <property type="match status" value="1"/>
</dbReference>
<name>A0A7W1WQ12_9BACL</name>
<feature type="binding site" evidence="5">
    <location>
        <position position="69"/>
    </location>
    <ligand>
        <name>molybdate</name>
        <dbReference type="ChEBI" id="CHEBI:36264"/>
    </ligand>
</feature>
<dbReference type="RefSeq" id="WP_181751193.1">
    <property type="nucleotide sequence ID" value="NZ_JACEIQ010000004.1"/>
</dbReference>
<evidence type="ECO:0000313" key="7">
    <source>
        <dbReference type="EMBL" id="MBA4493960.1"/>
    </source>
</evidence>
<evidence type="ECO:0000256" key="5">
    <source>
        <dbReference type="PIRSR" id="PIRSR004846-1"/>
    </source>
</evidence>
<dbReference type="AlphaFoldDB" id="A0A7W1WQ12"/>
<feature type="binding site" evidence="5">
    <location>
        <position position="196"/>
    </location>
    <ligand>
        <name>molybdate</name>
        <dbReference type="ChEBI" id="CHEBI:36264"/>
    </ligand>
</feature>
<dbReference type="GO" id="GO:1901359">
    <property type="term" value="F:tungstate binding"/>
    <property type="evidence" value="ECO:0007669"/>
    <property type="project" value="UniProtKB-ARBA"/>
</dbReference>
<comment type="caution">
    <text evidence="7">The sequence shown here is derived from an EMBL/GenBank/DDBJ whole genome shotgun (WGS) entry which is preliminary data.</text>
</comment>
<dbReference type="PIRSF" id="PIRSF004846">
    <property type="entry name" value="ModA"/>
    <property type="match status" value="1"/>
</dbReference>
<dbReference type="GO" id="GO:0015689">
    <property type="term" value="P:molybdate ion transport"/>
    <property type="evidence" value="ECO:0007669"/>
    <property type="project" value="InterPro"/>
</dbReference>
<dbReference type="InterPro" id="IPR005950">
    <property type="entry name" value="ModA"/>
</dbReference>
<dbReference type="GO" id="GO:0030973">
    <property type="term" value="F:molybdate ion binding"/>
    <property type="evidence" value="ECO:0007669"/>
    <property type="project" value="TreeGrafter"/>
</dbReference>
<feature type="binding site" evidence="5">
    <location>
        <position position="41"/>
    </location>
    <ligand>
        <name>molybdate</name>
        <dbReference type="ChEBI" id="CHEBI:36264"/>
    </ligand>
</feature>
<dbReference type="PANTHER" id="PTHR30632">
    <property type="entry name" value="MOLYBDATE-BINDING PERIPLASMIC PROTEIN"/>
    <property type="match status" value="1"/>
</dbReference>
<feature type="chain" id="PRO_5038710374" evidence="6">
    <location>
        <begin position="24"/>
        <end position="261"/>
    </location>
</feature>
<dbReference type="Gene3D" id="3.40.190.10">
    <property type="entry name" value="Periplasmic binding protein-like II"/>
    <property type="match status" value="2"/>
</dbReference>
<feature type="signal peptide" evidence="6">
    <location>
        <begin position="1"/>
        <end position="23"/>
    </location>
</feature>
<evidence type="ECO:0000313" key="8">
    <source>
        <dbReference type="Proteomes" id="UP000535491"/>
    </source>
</evidence>